<keyword evidence="2 5" id="KW-0378">Hydrolase</keyword>
<evidence type="ECO:0000256" key="3">
    <source>
        <dbReference type="SAM" id="SignalP"/>
    </source>
</evidence>
<evidence type="ECO:0000256" key="2">
    <source>
        <dbReference type="ARBA" id="ARBA00022801"/>
    </source>
</evidence>
<dbReference type="Pfam" id="PF01764">
    <property type="entry name" value="Lipase_3"/>
    <property type="match status" value="1"/>
</dbReference>
<proteinExistence type="evidence at transcript level"/>
<gene>
    <name evidence="5" type="primary">lece</name>
</gene>
<organism evidence="5">
    <name type="scientific">Nakazawaea ernobii</name>
    <dbReference type="NCBI Taxonomy" id="1538178"/>
    <lineage>
        <taxon>Eukaryota</taxon>
        <taxon>Fungi</taxon>
        <taxon>Dikarya</taxon>
        <taxon>Ascomycota</taxon>
        <taxon>Saccharomycotina</taxon>
        <taxon>Pichiomycetes</taxon>
        <taxon>Pachysolenaceae</taxon>
        <taxon>Nakazawaea</taxon>
    </lineage>
</organism>
<dbReference type="InterPro" id="IPR051299">
    <property type="entry name" value="AB_hydrolase_lip/est"/>
</dbReference>
<feature type="domain" description="Fungal lipase-type" evidence="4">
    <location>
        <begin position="105"/>
        <end position="262"/>
    </location>
</feature>
<sequence>MLLLTFAISIFTFLSAFAYADDGINTLDYSTAIYDKLVELGDLNQVAYCIQELDRDAFKTGEFSCAIDYCSQHQNIDVLKIFVAPGNESGSGYILVDNTDKRILVVFRGSQTIFDWIADLTFIATPYTPLTTDGQSNYTCTDCYCHHGFYETLKQFSDEVFPFVKELKEGNYSDYQVVTTGHSLGGALTTLAGIEFLLMGYDPLVISLAGPKAANDKLAEYINNIFDTDSVISDIVAGKDVISGAYLRAVHSGDVVPLLPPTSYFWHAGAEFFIDKFALPFPKSVVYFRGDYDYETITQSELTSYIKVHNVLFIYDHISYFVSMAKCIVADVFTLF</sequence>
<reference evidence="5" key="1">
    <citation type="submission" date="1998-11" db="EMBL/GenBank/DDBJ databases">
        <title>Clonage et expression de lipases extracellulaires acidoresistantes de levures.</title>
        <authorList>
            <person name="Pignede G.H."/>
        </authorList>
    </citation>
    <scope>NUCLEOTIDE SEQUENCE</scope>
    <source>
        <strain evidence="5">Cbs1737</strain>
    </source>
</reference>
<dbReference type="GO" id="GO:0006629">
    <property type="term" value="P:lipid metabolic process"/>
    <property type="evidence" value="ECO:0007669"/>
    <property type="project" value="InterPro"/>
</dbReference>
<dbReference type="PANTHER" id="PTHR46640">
    <property type="entry name" value="TRIACYLGLYCEROL LIPASE, PUTATIVE (AFU_ORTHOLOGUE AFUA_6G06510)-RELATED"/>
    <property type="match status" value="1"/>
</dbReference>
<evidence type="ECO:0000259" key="4">
    <source>
        <dbReference type="Pfam" id="PF01764"/>
    </source>
</evidence>
<dbReference type="EMBL" id="AJ012575">
    <property type="protein sequence ID" value="CAC15040.1"/>
    <property type="molecule type" value="mRNA"/>
</dbReference>
<accession>Q9HDQ8</accession>
<dbReference type="GO" id="GO:0004806">
    <property type="term" value="F:triacylglycerol lipase activity"/>
    <property type="evidence" value="ECO:0007669"/>
    <property type="project" value="UniProtKB-EC"/>
</dbReference>
<dbReference type="CDD" id="cd00519">
    <property type="entry name" value="Lipase_3"/>
    <property type="match status" value="1"/>
</dbReference>
<feature type="chain" id="PRO_5004326690" description="triacylglycerol lipase" evidence="3">
    <location>
        <begin position="21"/>
        <end position="336"/>
    </location>
</feature>
<dbReference type="InterPro" id="IPR029058">
    <property type="entry name" value="AB_hydrolase_fold"/>
</dbReference>
<evidence type="ECO:0000256" key="1">
    <source>
        <dbReference type="ARBA" id="ARBA00013279"/>
    </source>
</evidence>
<dbReference type="Gene3D" id="3.40.50.1820">
    <property type="entry name" value="alpha/beta hydrolase"/>
    <property type="match status" value="1"/>
</dbReference>
<dbReference type="SUPFAM" id="SSF53474">
    <property type="entry name" value="alpha/beta-Hydrolases"/>
    <property type="match status" value="1"/>
</dbReference>
<name>Q9HDQ8_9ASCO</name>
<dbReference type="InterPro" id="IPR002921">
    <property type="entry name" value="Fungal_lipase-type"/>
</dbReference>
<evidence type="ECO:0000313" key="5">
    <source>
        <dbReference type="EMBL" id="CAC15040.1"/>
    </source>
</evidence>
<dbReference type="EC" id="3.1.1.3" evidence="1"/>
<dbReference type="PANTHER" id="PTHR46640:SF3">
    <property type="entry name" value="LIPASE LIH1-RELATED"/>
    <property type="match status" value="1"/>
</dbReference>
<dbReference type="ESTHER" id="caner-LECE">
    <property type="family name" value="Lipase_3"/>
</dbReference>
<feature type="signal peptide" evidence="3">
    <location>
        <begin position="1"/>
        <end position="20"/>
    </location>
</feature>
<keyword evidence="3" id="KW-0732">Signal</keyword>
<protein>
    <recommendedName>
        <fullName evidence="1">triacylglycerol lipase</fullName>
        <ecNumber evidence="1">3.1.1.3</ecNumber>
    </recommendedName>
</protein>
<dbReference type="AlphaFoldDB" id="Q9HDQ8"/>